<dbReference type="GO" id="GO:0055037">
    <property type="term" value="C:recycling endosome"/>
    <property type="evidence" value="ECO:0007669"/>
    <property type="project" value="TreeGrafter"/>
</dbReference>
<dbReference type="InterPro" id="IPR011993">
    <property type="entry name" value="PH-like_dom_sf"/>
</dbReference>
<evidence type="ECO:0000313" key="5">
    <source>
        <dbReference type="Proteomes" id="UP001230188"/>
    </source>
</evidence>
<dbReference type="GO" id="GO:0007032">
    <property type="term" value="P:endosome organization"/>
    <property type="evidence" value="ECO:0007669"/>
    <property type="project" value="TreeGrafter"/>
</dbReference>
<dbReference type="AlphaFoldDB" id="A0AAD7UCS3"/>
<feature type="compositionally biased region" description="Basic and acidic residues" evidence="2">
    <location>
        <begin position="264"/>
        <end position="285"/>
    </location>
</feature>
<organism evidence="4 5">
    <name type="scientific">Chrysophaeum taylorii</name>
    <dbReference type="NCBI Taxonomy" id="2483200"/>
    <lineage>
        <taxon>Eukaryota</taxon>
        <taxon>Sar</taxon>
        <taxon>Stramenopiles</taxon>
        <taxon>Ochrophyta</taxon>
        <taxon>Pelagophyceae</taxon>
        <taxon>Pelagomonadales</taxon>
        <taxon>Pelagomonadaceae</taxon>
        <taxon>Chrysophaeum</taxon>
    </lineage>
</organism>
<evidence type="ECO:0000256" key="1">
    <source>
        <dbReference type="ARBA" id="ARBA00022553"/>
    </source>
</evidence>
<feature type="domain" description="PH" evidence="3">
    <location>
        <begin position="163"/>
        <end position="256"/>
    </location>
</feature>
<dbReference type="Proteomes" id="UP001230188">
    <property type="component" value="Unassembled WGS sequence"/>
</dbReference>
<dbReference type="EMBL" id="JAQMWT010000439">
    <property type="protein sequence ID" value="KAJ8601309.1"/>
    <property type="molecule type" value="Genomic_DNA"/>
</dbReference>
<dbReference type="PANTHER" id="PTHR22902:SF27">
    <property type="entry name" value="PLECKSTRIN HOMOLOGY DOMAIN-CONTAINING FAMILY A MEMBER 3"/>
    <property type="match status" value="1"/>
</dbReference>
<gene>
    <name evidence="4" type="ORF">CTAYLR_007236</name>
</gene>
<dbReference type="GO" id="GO:0042147">
    <property type="term" value="P:retrograde transport, endosome to Golgi"/>
    <property type="evidence" value="ECO:0007669"/>
    <property type="project" value="TreeGrafter"/>
</dbReference>
<dbReference type="PANTHER" id="PTHR22902">
    <property type="entry name" value="SESQUIPEDALIAN"/>
    <property type="match status" value="1"/>
</dbReference>
<reference evidence="4" key="1">
    <citation type="submission" date="2023-01" db="EMBL/GenBank/DDBJ databases">
        <title>Metagenome sequencing of chrysophaentin producing Chrysophaeum taylorii.</title>
        <authorList>
            <person name="Davison J."/>
            <person name="Bewley C."/>
        </authorList>
    </citation>
    <scope>NUCLEOTIDE SEQUENCE</scope>
    <source>
        <strain evidence="4">NIES-1699</strain>
    </source>
</reference>
<keyword evidence="1" id="KW-0597">Phosphoprotein</keyword>
<sequence>MFKSTKEKKRSARREMVVKSDFRPSATWERRSSFSPAKVGFLEKKATGLGGFQRRYFVASGHYLRYFSGADCKELLAAIDVGPVRFEVRGRRGFALCLGSERFVARAATEADRDTWLATLALMRKRARAEMPDSESDISKNGLTTNVDAMRESMTAMPGENSPAAASGALYKWSDRACTWKTRFCVACGHYLRYYHSDQVGAPLLGVIDLDKARVDASDLSKEFSLVLSDQSAIRFMAADVDAKQQWVATLFEIQNLIGLSAKDVPKRPMPPRDDSRDQDTDTTTRTHPSLSFSGLHAQLVDLLDDDDDLHSDHNDDDNSASDDDSTNAALLEDDRPFLGRRPPPPRRRYPSPTPPPPKPCCLSLCPSVVSAAG</sequence>
<dbReference type="PROSITE" id="PS50003">
    <property type="entry name" value="PH_DOMAIN"/>
    <property type="match status" value="2"/>
</dbReference>
<evidence type="ECO:0000256" key="2">
    <source>
        <dbReference type="SAM" id="MobiDB-lite"/>
    </source>
</evidence>
<comment type="caution">
    <text evidence="4">The sequence shown here is derived from an EMBL/GenBank/DDBJ whole genome shotgun (WGS) entry which is preliminary data.</text>
</comment>
<dbReference type="InterPro" id="IPR045188">
    <property type="entry name" value="Boi1/Boi2-like"/>
</dbReference>
<evidence type="ECO:0000259" key="3">
    <source>
        <dbReference type="PROSITE" id="PS50003"/>
    </source>
</evidence>
<proteinExistence type="predicted"/>
<dbReference type="Pfam" id="PF00169">
    <property type="entry name" value="PH"/>
    <property type="match status" value="1"/>
</dbReference>
<dbReference type="SMART" id="SM00233">
    <property type="entry name" value="PH"/>
    <property type="match status" value="2"/>
</dbReference>
<dbReference type="GO" id="GO:0005802">
    <property type="term" value="C:trans-Golgi network"/>
    <property type="evidence" value="ECO:0007669"/>
    <property type="project" value="TreeGrafter"/>
</dbReference>
<feature type="region of interest" description="Disordered" evidence="2">
    <location>
        <begin position="307"/>
        <end position="364"/>
    </location>
</feature>
<dbReference type="GO" id="GO:0001881">
    <property type="term" value="P:receptor recycling"/>
    <property type="evidence" value="ECO:0007669"/>
    <property type="project" value="TreeGrafter"/>
</dbReference>
<name>A0AAD7UCS3_9STRA</name>
<dbReference type="GO" id="GO:0005829">
    <property type="term" value="C:cytosol"/>
    <property type="evidence" value="ECO:0007669"/>
    <property type="project" value="GOC"/>
</dbReference>
<protein>
    <recommendedName>
        <fullName evidence="3">PH domain-containing protein</fullName>
    </recommendedName>
</protein>
<evidence type="ECO:0000313" key="4">
    <source>
        <dbReference type="EMBL" id="KAJ8601309.1"/>
    </source>
</evidence>
<dbReference type="SUPFAM" id="SSF50729">
    <property type="entry name" value="PH domain-like"/>
    <property type="match status" value="2"/>
</dbReference>
<dbReference type="Gene3D" id="2.30.29.30">
    <property type="entry name" value="Pleckstrin-homology domain (PH domain)/Phosphotyrosine-binding domain (PTB)"/>
    <property type="match status" value="2"/>
</dbReference>
<keyword evidence="5" id="KW-1185">Reference proteome</keyword>
<feature type="domain" description="PH" evidence="3">
    <location>
        <begin position="35"/>
        <end position="125"/>
    </location>
</feature>
<dbReference type="GO" id="GO:0005769">
    <property type="term" value="C:early endosome"/>
    <property type="evidence" value="ECO:0007669"/>
    <property type="project" value="TreeGrafter"/>
</dbReference>
<feature type="region of interest" description="Disordered" evidence="2">
    <location>
        <begin position="263"/>
        <end position="291"/>
    </location>
</feature>
<dbReference type="InterPro" id="IPR001849">
    <property type="entry name" value="PH_domain"/>
</dbReference>
<feature type="compositionally biased region" description="Acidic residues" evidence="2">
    <location>
        <begin position="307"/>
        <end position="326"/>
    </location>
</feature>
<dbReference type="CDD" id="cd00821">
    <property type="entry name" value="PH"/>
    <property type="match status" value="1"/>
</dbReference>
<accession>A0AAD7UCS3</accession>